<dbReference type="InterPro" id="IPR029069">
    <property type="entry name" value="HotDog_dom_sf"/>
</dbReference>
<organism evidence="1 2">
    <name type="scientific">Mycolicibacterium aubagnense</name>
    <dbReference type="NCBI Taxonomy" id="319707"/>
    <lineage>
        <taxon>Bacteria</taxon>
        <taxon>Bacillati</taxon>
        <taxon>Actinomycetota</taxon>
        <taxon>Actinomycetes</taxon>
        <taxon>Mycobacteriales</taxon>
        <taxon>Mycobacteriaceae</taxon>
        <taxon>Mycolicibacterium</taxon>
    </lineage>
</organism>
<name>A0ABM7IKF5_9MYCO</name>
<dbReference type="Pfam" id="PF14539">
    <property type="entry name" value="DUF4442"/>
    <property type="match status" value="1"/>
</dbReference>
<accession>A0ABM7IKF5</accession>
<evidence type="ECO:0000313" key="1">
    <source>
        <dbReference type="EMBL" id="BBX87148.1"/>
    </source>
</evidence>
<dbReference type="EMBL" id="AP022577">
    <property type="protein sequence ID" value="BBX87148.1"/>
    <property type="molecule type" value="Genomic_DNA"/>
</dbReference>
<protein>
    <recommendedName>
        <fullName evidence="3">DUF4442 domain-containing protein</fullName>
    </recommendedName>
</protein>
<gene>
    <name evidence="1" type="ORF">MAUB_50210</name>
</gene>
<dbReference type="Gene3D" id="3.10.129.10">
    <property type="entry name" value="Hotdog Thioesterase"/>
    <property type="match status" value="1"/>
</dbReference>
<evidence type="ECO:0008006" key="3">
    <source>
        <dbReference type="Google" id="ProtNLM"/>
    </source>
</evidence>
<proteinExistence type="predicted"/>
<reference evidence="1 2" key="1">
    <citation type="journal article" date="2019" name="Emerg. Microbes Infect.">
        <title>Comprehensive subspecies identification of 175 nontuberculous mycobacteria species based on 7547 genomic profiles.</title>
        <authorList>
            <person name="Matsumoto Y."/>
            <person name="Kinjo T."/>
            <person name="Motooka D."/>
            <person name="Nabeya D."/>
            <person name="Jung N."/>
            <person name="Uechi K."/>
            <person name="Horii T."/>
            <person name="Iida T."/>
            <person name="Fujita J."/>
            <person name="Nakamura S."/>
        </authorList>
    </citation>
    <scope>NUCLEOTIDE SEQUENCE [LARGE SCALE GENOMIC DNA]</scope>
    <source>
        <strain evidence="1 2">JCM 15296</strain>
    </source>
</reference>
<dbReference type="SUPFAM" id="SSF54637">
    <property type="entry name" value="Thioesterase/thiol ester dehydrase-isomerase"/>
    <property type="match status" value="1"/>
</dbReference>
<keyword evidence="2" id="KW-1185">Reference proteome</keyword>
<sequence>MAATEAMTKMPWIGWLDLDTEFGPDGSLQVILRRPKPEHLNHNNHVNAPVIYGVAEVAGAGAAVIAAGAEGEGAYTVIRDATIKYSRPAHGGVSASAKLDEDCAELLRQELRAGRGYDVIVRVSLADAENTRTGTCDFTVSLRPPRELRVAD</sequence>
<dbReference type="InterPro" id="IPR027961">
    <property type="entry name" value="DUF4442"/>
</dbReference>
<dbReference type="Proteomes" id="UP000465609">
    <property type="component" value="Chromosome"/>
</dbReference>
<evidence type="ECO:0000313" key="2">
    <source>
        <dbReference type="Proteomes" id="UP000465609"/>
    </source>
</evidence>